<dbReference type="InterPro" id="IPR011701">
    <property type="entry name" value="MFS"/>
</dbReference>
<feature type="transmembrane region" description="Helical" evidence="5">
    <location>
        <begin position="241"/>
        <end position="260"/>
    </location>
</feature>
<feature type="transmembrane region" description="Helical" evidence="5">
    <location>
        <begin position="127"/>
        <end position="147"/>
    </location>
</feature>
<evidence type="ECO:0000313" key="7">
    <source>
        <dbReference type="Proteomes" id="UP001383192"/>
    </source>
</evidence>
<dbReference type="Pfam" id="PF07690">
    <property type="entry name" value="MFS_1"/>
    <property type="match status" value="1"/>
</dbReference>
<evidence type="ECO:0000256" key="1">
    <source>
        <dbReference type="ARBA" id="ARBA00004141"/>
    </source>
</evidence>
<dbReference type="EMBL" id="JAYKXP010000035">
    <property type="protein sequence ID" value="KAK7040861.1"/>
    <property type="molecule type" value="Genomic_DNA"/>
</dbReference>
<name>A0AAW0CLN7_9AGAR</name>
<dbReference type="AlphaFoldDB" id="A0AAW0CLN7"/>
<comment type="caution">
    <text evidence="6">The sequence shown here is derived from an EMBL/GenBank/DDBJ whole genome shotgun (WGS) entry which is preliminary data.</text>
</comment>
<feature type="transmembrane region" description="Helical" evidence="5">
    <location>
        <begin position="92"/>
        <end position="115"/>
    </location>
</feature>
<feature type="transmembrane region" description="Helical" evidence="5">
    <location>
        <begin position="154"/>
        <end position="176"/>
    </location>
</feature>
<evidence type="ECO:0000256" key="5">
    <source>
        <dbReference type="SAM" id="Phobius"/>
    </source>
</evidence>
<keyword evidence="7" id="KW-1185">Reference proteome</keyword>
<dbReference type="GO" id="GO:0022857">
    <property type="term" value="F:transmembrane transporter activity"/>
    <property type="evidence" value="ECO:0007669"/>
    <property type="project" value="InterPro"/>
</dbReference>
<keyword evidence="2 5" id="KW-0812">Transmembrane</keyword>
<feature type="transmembrane region" description="Helical" evidence="5">
    <location>
        <begin position="325"/>
        <end position="350"/>
    </location>
</feature>
<feature type="transmembrane region" description="Helical" evidence="5">
    <location>
        <begin position="509"/>
        <end position="528"/>
    </location>
</feature>
<feature type="transmembrane region" description="Helical" evidence="5">
    <location>
        <begin position="482"/>
        <end position="503"/>
    </location>
</feature>
<evidence type="ECO:0000256" key="2">
    <source>
        <dbReference type="ARBA" id="ARBA00022692"/>
    </source>
</evidence>
<proteinExistence type="predicted"/>
<dbReference type="PANTHER" id="PTHR23507">
    <property type="entry name" value="ZGC:174356"/>
    <property type="match status" value="1"/>
</dbReference>
<dbReference type="PANTHER" id="PTHR23507:SF1">
    <property type="entry name" value="FI18259P1-RELATED"/>
    <property type="match status" value="1"/>
</dbReference>
<evidence type="ECO:0000256" key="4">
    <source>
        <dbReference type="ARBA" id="ARBA00023136"/>
    </source>
</evidence>
<keyword evidence="4 5" id="KW-0472">Membrane</keyword>
<evidence type="ECO:0008006" key="8">
    <source>
        <dbReference type="Google" id="ProtNLM"/>
    </source>
</evidence>
<keyword evidence="3 5" id="KW-1133">Transmembrane helix</keyword>
<sequence>MADGENQPLLQPRDSQTRQRQWFSLKSYSPVSLVIPVILGCRLANQLPQTTAVYLIQQLICRQYYIRNDPNKVPEQGPMPDELCSAPDVRELYTLVLTITGVVGGLGSLVGFNILGVLSARFGRRPAMLGTVMVALASNLFLITSQFMGEILEIVWLILWVLLDSVSGAYLMLFLVNTYVVDVVDHEARTAALSTLNGWAQLGEYIDLLCVIEMLNDFIGDGISFLAGGNITTLTNKILPVYYVSATIQGVALMYIAFILPESFPREKREALRREREEEAARIAASRAHMSLPQRIAATIGSNLGPLKNLKPTYNEHTGRRNWRLIILSIHILLAMASAGHIGAALVIYLTSIYNYKPADTGYALALYSLSGTFTMAFIIPLIIKCLRPLYKRRNQTTQDVRVDQQTDDETTDYLDVHVTMISWIIEAVGPILVAISGTRLGQYSAIVFMGVSSARNPVFRSLVAGSVEPLKQGETLAAIEMVYSFGLFVSPFIMGTILTSTIATAPSVVFWVNAVIATCAALLLLLVKDSDRYRSPAEEERRSI</sequence>
<evidence type="ECO:0000256" key="3">
    <source>
        <dbReference type="ARBA" id="ARBA00022989"/>
    </source>
</evidence>
<gene>
    <name evidence="6" type="ORF">VNI00_009457</name>
</gene>
<dbReference type="GO" id="GO:0016020">
    <property type="term" value="C:membrane"/>
    <property type="evidence" value="ECO:0007669"/>
    <property type="project" value="UniProtKB-SubCell"/>
</dbReference>
<organism evidence="6 7">
    <name type="scientific">Paramarasmius palmivorus</name>
    <dbReference type="NCBI Taxonomy" id="297713"/>
    <lineage>
        <taxon>Eukaryota</taxon>
        <taxon>Fungi</taxon>
        <taxon>Dikarya</taxon>
        <taxon>Basidiomycota</taxon>
        <taxon>Agaricomycotina</taxon>
        <taxon>Agaricomycetes</taxon>
        <taxon>Agaricomycetidae</taxon>
        <taxon>Agaricales</taxon>
        <taxon>Marasmiineae</taxon>
        <taxon>Marasmiaceae</taxon>
        <taxon>Paramarasmius</taxon>
    </lineage>
</organism>
<comment type="subcellular location">
    <subcellularLocation>
        <location evidence="1">Membrane</location>
        <topology evidence="1">Multi-pass membrane protein</topology>
    </subcellularLocation>
</comment>
<dbReference type="InterPro" id="IPR036259">
    <property type="entry name" value="MFS_trans_sf"/>
</dbReference>
<protein>
    <recommendedName>
        <fullName evidence="8">MFS general substrate transporter</fullName>
    </recommendedName>
</protein>
<feature type="transmembrane region" description="Helical" evidence="5">
    <location>
        <begin position="362"/>
        <end position="384"/>
    </location>
</feature>
<evidence type="ECO:0000313" key="6">
    <source>
        <dbReference type="EMBL" id="KAK7040861.1"/>
    </source>
</evidence>
<dbReference type="SUPFAM" id="SSF103473">
    <property type="entry name" value="MFS general substrate transporter"/>
    <property type="match status" value="1"/>
</dbReference>
<accession>A0AAW0CLN7</accession>
<reference evidence="6 7" key="1">
    <citation type="submission" date="2024-01" db="EMBL/GenBank/DDBJ databases">
        <title>A draft genome for a cacao thread blight-causing isolate of Paramarasmius palmivorus.</title>
        <authorList>
            <person name="Baruah I.K."/>
            <person name="Bukari Y."/>
            <person name="Amoako-Attah I."/>
            <person name="Meinhardt L.W."/>
            <person name="Bailey B.A."/>
            <person name="Cohen S.P."/>
        </authorList>
    </citation>
    <scope>NUCLEOTIDE SEQUENCE [LARGE SCALE GENOMIC DNA]</scope>
    <source>
        <strain evidence="6 7">GH-12</strain>
    </source>
</reference>
<dbReference type="Gene3D" id="1.20.1250.20">
    <property type="entry name" value="MFS general substrate transporter like domains"/>
    <property type="match status" value="1"/>
</dbReference>
<dbReference type="Proteomes" id="UP001383192">
    <property type="component" value="Unassembled WGS sequence"/>
</dbReference>